<evidence type="ECO:0000256" key="3">
    <source>
        <dbReference type="ARBA" id="ARBA00013017"/>
    </source>
</evidence>
<dbReference type="InterPro" id="IPR036249">
    <property type="entry name" value="Thioredoxin-like_sf"/>
</dbReference>
<comment type="similarity">
    <text evidence="10">Belongs to the peroxiredoxin family. BCP/PrxQ subfamily.</text>
</comment>
<keyword evidence="4" id="KW-0575">Peroxidase</keyword>
<evidence type="ECO:0000256" key="2">
    <source>
        <dbReference type="ARBA" id="ARBA00011245"/>
    </source>
</evidence>
<gene>
    <name evidence="15" type="ORF">IAB69_04135</name>
</gene>
<evidence type="ECO:0000313" key="15">
    <source>
        <dbReference type="EMBL" id="HIU61817.1"/>
    </source>
</evidence>
<keyword evidence="5" id="KW-0049">Antioxidant</keyword>
<dbReference type="EC" id="1.11.1.24" evidence="3"/>
<dbReference type="InterPro" id="IPR000866">
    <property type="entry name" value="AhpC/TSA"/>
</dbReference>
<evidence type="ECO:0000256" key="11">
    <source>
        <dbReference type="ARBA" id="ARBA00041373"/>
    </source>
</evidence>
<dbReference type="AlphaFoldDB" id="A0A9D1MK90"/>
<proteinExistence type="inferred from homology"/>
<dbReference type="PIRSF" id="PIRSF000239">
    <property type="entry name" value="AHPC"/>
    <property type="match status" value="1"/>
</dbReference>
<keyword evidence="7" id="KW-1015">Disulfide bond</keyword>
<evidence type="ECO:0000256" key="10">
    <source>
        <dbReference type="ARBA" id="ARBA00038489"/>
    </source>
</evidence>
<dbReference type="Pfam" id="PF00578">
    <property type="entry name" value="AhpC-TSA"/>
    <property type="match status" value="1"/>
</dbReference>
<keyword evidence="6" id="KW-0560">Oxidoreductase</keyword>
<evidence type="ECO:0000256" key="8">
    <source>
        <dbReference type="ARBA" id="ARBA00023284"/>
    </source>
</evidence>
<evidence type="ECO:0000259" key="14">
    <source>
        <dbReference type="PROSITE" id="PS51352"/>
    </source>
</evidence>
<feature type="active site" description="Cysteine sulfenic acid (-SOH) intermediate; for peroxidase activity" evidence="13">
    <location>
        <position position="44"/>
    </location>
</feature>
<comment type="function">
    <text evidence="1">Thiol-specific peroxidase that catalyzes the reduction of hydrogen peroxide and organic hydroperoxides to water and alcohols, respectively. Plays a role in cell protection against oxidative stress by detoxifying peroxides and as sensor of hydrogen peroxide-mediated signaling events.</text>
</comment>
<dbReference type="InterPro" id="IPR050924">
    <property type="entry name" value="Peroxiredoxin_BCP/PrxQ"/>
</dbReference>
<evidence type="ECO:0000256" key="12">
    <source>
        <dbReference type="ARBA" id="ARBA00049091"/>
    </source>
</evidence>
<reference evidence="15" key="2">
    <citation type="journal article" date="2021" name="PeerJ">
        <title>Extensive microbial diversity within the chicken gut microbiome revealed by metagenomics and culture.</title>
        <authorList>
            <person name="Gilroy R."/>
            <person name="Ravi A."/>
            <person name="Getino M."/>
            <person name="Pursley I."/>
            <person name="Horton D.L."/>
            <person name="Alikhan N.F."/>
            <person name="Baker D."/>
            <person name="Gharbi K."/>
            <person name="Hall N."/>
            <person name="Watson M."/>
            <person name="Adriaenssens E.M."/>
            <person name="Foster-Nyarko E."/>
            <person name="Jarju S."/>
            <person name="Secka A."/>
            <person name="Antonio M."/>
            <person name="Oren A."/>
            <person name="Chaudhuri R.R."/>
            <person name="La Ragione R."/>
            <person name="Hildebrand F."/>
            <person name="Pallen M.J."/>
        </authorList>
    </citation>
    <scope>NUCLEOTIDE SEQUENCE</scope>
    <source>
        <strain evidence="15">CHK195-12923</strain>
    </source>
</reference>
<evidence type="ECO:0000256" key="5">
    <source>
        <dbReference type="ARBA" id="ARBA00022862"/>
    </source>
</evidence>
<dbReference type="PANTHER" id="PTHR42801:SF4">
    <property type="entry name" value="AHPC_TSA FAMILY PROTEIN"/>
    <property type="match status" value="1"/>
</dbReference>
<dbReference type="GO" id="GO:0008379">
    <property type="term" value="F:thioredoxin peroxidase activity"/>
    <property type="evidence" value="ECO:0007669"/>
    <property type="project" value="TreeGrafter"/>
</dbReference>
<dbReference type="PANTHER" id="PTHR42801">
    <property type="entry name" value="THIOREDOXIN-DEPENDENT PEROXIDE REDUCTASE"/>
    <property type="match status" value="1"/>
</dbReference>
<dbReference type="Proteomes" id="UP000824110">
    <property type="component" value="Unassembled WGS sequence"/>
</dbReference>
<evidence type="ECO:0000256" key="1">
    <source>
        <dbReference type="ARBA" id="ARBA00003330"/>
    </source>
</evidence>
<dbReference type="GO" id="GO:0045454">
    <property type="term" value="P:cell redox homeostasis"/>
    <property type="evidence" value="ECO:0007669"/>
    <property type="project" value="TreeGrafter"/>
</dbReference>
<evidence type="ECO:0000313" key="16">
    <source>
        <dbReference type="Proteomes" id="UP000824110"/>
    </source>
</evidence>
<dbReference type="EMBL" id="DVNE01000040">
    <property type="protein sequence ID" value="HIU61817.1"/>
    <property type="molecule type" value="Genomic_DNA"/>
</dbReference>
<dbReference type="Gene3D" id="3.40.30.10">
    <property type="entry name" value="Glutaredoxin"/>
    <property type="match status" value="1"/>
</dbReference>
<dbReference type="CDD" id="cd03017">
    <property type="entry name" value="PRX_BCP"/>
    <property type="match status" value="1"/>
</dbReference>
<dbReference type="GO" id="GO:0034599">
    <property type="term" value="P:cellular response to oxidative stress"/>
    <property type="evidence" value="ECO:0007669"/>
    <property type="project" value="TreeGrafter"/>
</dbReference>
<evidence type="ECO:0000256" key="7">
    <source>
        <dbReference type="ARBA" id="ARBA00023157"/>
    </source>
</evidence>
<dbReference type="GO" id="GO:0005737">
    <property type="term" value="C:cytoplasm"/>
    <property type="evidence" value="ECO:0007669"/>
    <property type="project" value="TreeGrafter"/>
</dbReference>
<comment type="subunit">
    <text evidence="2">Monomer.</text>
</comment>
<keyword evidence="8" id="KW-0676">Redox-active center</keyword>
<name>A0A9D1MK90_9FIRM</name>
<evidence type="ECO:0000256" key="13">
    <source>
        <dbReference type="PIRSR" id="PIRSR000239-1"/>
    </source>
</evidence>
<accession>A0A9D1MK90</accession>
<dbReference type="PROSITE" id="PS51352">
    <property type="entry name" value="THIOREDOXIN_2"/>
    <property type="match status" value="1"/>
</dbReference>
<comment type="caution">
    <text evidence="15">The sequence shown here is derived from an EMBL/GenBank/DDBJ whole genome shotgun (WGS) entry which is preliminary data.</text>
</comment>
<dbReference type="InterPro" id="IPR013766">
    <property type="entry name" value="Thioredoxin_domain"/>
</dbReference>
<reference evidence="15" key="1">
    <citation type="submission" date="2020-10" db="EMBL/GenBank/DDBJ databases">
        <authorList>
            <person name="Gilroy R."/>
        </authorList>
    </citation>
    <scope>NUCLEOTIDE SEQUENCE</scope>
    <source>
        <strain evidence="15">CHK195-12923</strain>
    </source>
</reference>
<protein>
    <recommendedName>
        <fullName evidence="3">thioredoxin-dependent peroxiredoxin</fullName>
        <ecNumber evidence="3">1.11.1.24</ecNumber>
    </recommendedName>
    <alternativeName>
        <fullName evidence="11">Bacterioferritin comigratory protein</fullName>
    </alternativeName>
    <alternativeName>
        <fullName evidence="9">Thioredoxin peroxidase</fullName>
    </alternativeName>
</protein>
<evidence type="ECO:0000256" key="4">
    <source>
        <dbReference type="ARBA" id="ARBA00022559"/>
    </source>
</evidence>
<organism evidence="15 16">
    <name type="scientific">Candidatus Coproplasma excrementigallinarum</name>
    <dbReference type="NCBI Taxonomy" id="2840747"/>
    <lineage>
        <taxon>Bacteria</taxon>
        <taxon>Bacillati</taxon>
        <taxon>Bacillota</taxon>
        <taxon>Clostridia</taxon>
        <taxon>Eubacteriales</taxon>
        <taxon>Candidatus Coproplasma</taxon>
    </lineage>
</organism>
<dbReference type="InterPro" id="IPR024706">
    <property type="entry name" value="Peroxiredoxin_AhpC-typ"/>
</dbReference>
<evidence type="ECO:0000256" key="6">
    <source>
        <dbReference type="ARBA" id="ARBA00023002"/>
    </source>
</evidence>
<evidence type="ECO:0000256" key="9">
    <source>
        <dbReference type="ARBA" id="ARBA00032824"/>
    </source>
</evidence>
<dbReference type="FunFam" id="3.40.30.10:FF:000007">
    <property type="entry name" value="Thioredoxin-dependent thiol peroxidase"/>
    <property type="match status" value="1"/>
</dbReference>
<dbReference type="SUPFAM" id="SSF52833">
    <property type="entry name" value="Thioredoxin-like"/>
    <property type="match status" value="1"/>
</dbReference>
<sequence length="155" mass="16873">MLERGNKAPDFTLSDADGRQYSLADFAGKPLVLYFYPKDNTPGCTRQACAFGALYGQFRALGAEVVGVSKDSAASHAKFREKFSLPFILLSDPDRTVHEAYGAMGEKKLYGKVTYGTVRTTYVIGADGTIIYAKAGASPDKNPQEVLDFLKTLEN</sequence>
<feature type="domain" description="Thioredoxin" evidence="14">
    <location>
        <begin position="2"/>
        <end position="155"/>
    </location>
</feature>
<comment type="catalytic activity">
    <reaction evidence="12">
        <text>a hydroperoxide + [thioredoxin]-dithiol = an alcohol + [thioredoxin]-disulfide + H2O</text>
        <dbReference type="Rhea" id="RHEA:62620"/>
        <dbReference type="Rhea" id="RHEA-COMP:10698"/>
        <dbReference type="Rhea" id="RHEA-COMP:10700"/>
        <dbReference type="ChEBI" id="CHEBI:15377"/>
        <dbReference type="ChEBI" id="CHEBI:29950"/>
        <dbReference type="ChEBI" id="CHEBI:30879"/>
        <dbReference type="ChEBI" id="CHEBI:35924"/>
        <dbReference type="ChEBI" id="CHEBI:50058"/>
        <dbReference type="EC" id="1.11.1.24"/>
    </reaction>
</comment>